<dbReference type="AlphaFoldDB" id="A0A9K3D2B1"/>
<comment type="caution">
    <text evidence="1">The sequence shown here is derived from an EMBL/GenBank/DDBJ whole genome shotgun (WGS) entry which is preliminary data.</text>
</comment>
<name>A0A9K3D2B1_9EUKA</name>
<reference evidence="1 2" key="1">
    <citation type="journal article" date="2018" name="PLoS ONE">
        <title>The draft genome of Kipferlia bialata reveals reductive genome evolution in fornicate parasites.</title>
        <authorList>
            <person name="Tanifuji G."/>
            <person name="Takabayashi S."/>
            <person name="Kume K."/>
            <person name="Takagi M."/>
            <person name="Nakayama T."/>
            <person name="Kamikawa R."/>
            <person name="Inagaki Y."/>
            <person name="Hashimoto T."/>
        </authorList>
    </citation>
    <scope>NUCLEOTIDE SEQUENCE [LARGE SCALE GENOMIC DNA]</scope>
    <source>
        <strain evidence="1">NY0173</strain>
    </source>
</reference>
<keyword evidence="2" id="KW-1185">Reference proteome</keyword>
<feature type="non-terminal residue" evidence="1">
    <location>
        <position position="267"/>
    </location>
</feature>
<sequence length="267" mass="27732">AQLLSGELDAAAAIVQPRGKTGGQSASLGMDMAARTTEAAVLAAVGHTGQAIKVLRSSLLQGNETGVHLALCGYSLGQPRHTGTAPSGRREPPSAAYARESLSASRPVSTLLTALHQSAASAIHLLTVPIAALHTGRSLTAQQQKALLERAIRHSSLAVLLLHSAALGAMAEEFDLSEAERIESIVALGRAVDSVLANPLTHKMPQTLTAPSQGTYLSLSLLAMSLSQCRGRTGDAKALLTSLLAFCPEDSDRLAVALARCERDPLK</sequence>
<evidence type="ECO:0000313" key="1">
    <source>
        <dbReference type="EMBL" id="GIQ86930.1"/>
    </source>
</evidence>
<feature type="non-terminal residue" evidence="1">
    <location>
        <position position="1"/>
    </location>
</feature>
<evidence type="ECO:0000313" key="2">
    <source>
        <dbReference type="Proteomes" id="UP000265618"/>
    </source>
</evidence>
<gene>
    <name evidence="1" type="ORF">KIPB_008872</name>
</gene>
<organism evidence="1 2">
    <name type="scientific">Kipferlia bialata</name>
    <dbReference type="NCBI Taxonomy" id="797122"/>
    <lineage>
        <taxon>Eukaryota</taxon>
        <taxon>Metamonada</taxon>
        <taxon>Carpediemonas-like organisms</taxon>
        <taxon>Kipferlia</taxon>
    </lineage>
</organism>
<accession>A0A9K3D2B1</accession>
<dbReference type="Proteomes" id="UP000265618">
    <property type="component" value="Unassembled WGS sequence"/>
</dbReference>
<dbReference type="EMBL" id="BDIP01002859">
    <property type="protein sequence ID" value="GIQ86930.1"/>
    <property type="molecule type" value="Genomic_DNA"/>
</dbReference>
<protein>
    <submittedName>
        <fullName evidence="1">Uncharacterized protein</fullName>
    </submittedName>
</protein>
<proteinExistence type="predicted"/>